<keyword evidence="3" id="KW-1185">Reference proteome</keyword>
<accession>A0AAD4BU44</accession>
<reference evidence="2" key="2">
    <citation type="journal article" date="2020" name="Nat. Commun.">
        <title>Large-scale genome sequencing of mycorrhizal fungi provides insights into the early evolution of symbiotic traits.</title>
        <authorList>
            <person name="Miyauchi S."/>
            <person name="Kiss E."/>
            <person name="Kuo A."/>
            <person name="Drula E."/>
            <person name="Kohler A."/>
            <person name="Sanchez-Garcia M."/>
            <person name="Morin E."/>
            <person name="Andreopoulos B."/>
            <person name="Barry K.W."/>
            <person name="Bonito G."/>
            <person name="Buee M."/>
            <person name="Carver A."/>
            <person name="Chen C."/>
            <person name="Cichocki N."/>
            <person name="Clum A."/>
            <person name="Culley D."/>
            <person name="Crous P.W."/>
            <person name="Fauchery L."/>
            <person name="Girlanda M."/>
            <person name="Hayes R.D."/>
            <person name="Keri Z."/>
            <person name="LaButti K."/>
            <person name="Lipzen A."/>
            <person name="Lombard V."/>
            <person name="Magnuson J."/>
            <person name="Maillard F."/>
            <person name="Murat C."/>
            <person name="Nolan M."/>
            <person name="Ohm R.A."/>
            <person name="Pangilinan J."/>
            <person name="Pereira M.F."/>
            <person name="Perotto S."/>
            <person name="Peter M."/>
            <person name="Pfister S."/>
            <person name="Riley R."/>
            <person name="Sitrit Y."/>
            <person name="Stielow J.B."/>
            <person name="Szollosi G."/>
            <person name="Zifcakova L."/>
            <person name="Stursova M."/>
            <person name="Spatafora J.W."/>
            <person name="Tedersoo L."/>
            <person name="Vaario L.M."/>
            <person name="Yamada A."/>
            <person name="Yan M."/>
            <person name="Wang P."/>
            <person name="Xu J."/>
            <person name="Bruns T."/>
            <person name="Baldrian P."/>
            <person name="Vilgalys R."/>
            <person name="Dunand C."/>
            <person name="Henrissat B."/>
            <person name="Grigoriev I.V."/>
            <person name="Hibbett D."/>
            <person name="Nagy L.G."/>
            <person name="Martin F.M."/>
        </authorList>
    </citation>
    <scope>NUCLEOTIDE SEQUENCE</scope>
    <source>
        <strain evidence="2">BED1</strain>
    </source>
</reference>
<dbReference type="EMBL" id="WHUW01000013">
    <property type="protein sequence ID" value="KAF8439856.1"/>
    <property type="molecule type" value="Genomic_DNA"/>
</dbReference>
<dbReference type="AlphaFoldDB" id="A0AAD4BU44"/>
<comment type="caution">
    <text evidence="2">The sequence shown here is derived from an EMBL/GenBank/DDBJ whole genome shotgun (WGS) entry which is preliminary data.</text>
</comment>
<sequence length="93" mass="10538">MAGQLRTSGKRRSNRGWWWDHFIEHPGYATKEPASMASGKAKVICTKIYEQCIAREQQIDQNQISTGQRDSPRDQSAITGTLWATGQTDTQRI</sequence>
<protein>
    <submittedName>
        <fullName evidence="2">Uncharacterized protein</fullName>
    </submittedName>
</protein>
<feature type="non-terminal residue" evidence="2">
    <location>
        <position position="93"/>
    </location>
</feature>
<gene>
    <name evidence="2" type="ORF">L210DRAFT_879664</name>
</gene>
<feature type="region of interest" description="Disordered" evidence="1">
    <location>
        <begin position="62"/>
        <end position="93"/>
    </location>
</feature>
<reference evidence="2" key="1">
    <citation type="submission" date="2019-10" db="EMBL/GenBank/DDBJ databases">
        <authorList>
            <consortium name="DOE Joint Genome Institute"/>
            <person name="Kuo A."/>
            <person name="Miyauchi S."/>
            <person name="Kiss E."/>
            <person name="Drula E."/>
            <person name="Kohler A."/>
            <person name="Sanchez-Garcia M."/>
            <person name="Andreopoulos B."/>
            <person name="Barry K.W."/>
            <person name="Bonito G."/>
            <person name="Buee M."/>
            <person name="Carver A."/>
            <person name="Chen C."/>
            <person name="Cichocki N."/>
            <person name="Clum A."/>
            <person name="Culley D."/>
            <person name="Crous P.W."/>
            <person name="Fauchery L."/>
            <person name="Girlanda M."/>
            <person name="Hayes R."/>
            <person name="Keri Z."/>
            <person name="LaButti K."/>
            <person name="Lipzen A."/>
            <person name="Lombard V."/>
            <person name="Magnuson J."/>
            <person name="Maillard F."/>
            <person name="Morin E."/>
            <person name="Murat C."/>
            <person name="Nolan M."/>
            <person name="Ohm R."/>
            <person name="Pangilinan J."/>
            <person name="Pereira M."/>
            <person name="Perotto S."/>
            <person name="Peter M."/>
            <person name="Riley R."/>
            <person name="Sitrit Y."/>
            <person name="Stielow B."/>
            <person name="Szollosi G."/>
            <person name="Zifcakova L."/>
            <person name="Stursova M."/>
            <person name="Spatafora J.W."/>
            <person name="Tedersoo L."/>
            <person name="Vaario L.-M."/>
            <person name="Yamada A."/>
            <person name="Yan M."/>
            <person name="Wang P."/>
            <person name="Xu J."/>
            <person name="Bruns T."/>
            <person name="Baldrian P."/>
            <person name="Vilgalys R."/>
            <person name="Henrissat B."/>
            <person name="Grigoriev I.V."/>
            <person name="Hibbett D."/>
            <person name="Nagy L.G."/>
            <person name="Martin F.M."/>
        </authorList>
    </citation>
    <scope>NUCLEOTIDE SEQUENCE</scope>
    <source>
        <strain evidence="2">BED1</strain>
    </source>
</reference>
<dbReference type="Proteomes" id="UP001194468">
    <property type="component" value="Unassembled WGS sequence"/>
</dbReference>
<evidence type="ECO:0000256" key="1">
    <source>
        <dbReference type="SAM" id="MobiDB-lite"/>
    </source>
</evidence>
<proteinExistence type="predicted"/>
<name>A0AAD4BU44_BOLED</name>
<evidence type="ECO:0000313" key="3">
    <source>
        <dbReference type="Proteomes" id="UP001194468"/>
    </source>
</evidence>
<organism evidence="2 3">
    <name type="scientific">Boletus edulis BED1</name>
    <dbReference type="NCBI Taxonomy" id="1328754"/>
    <lineage>
        <taxon>Eukaryota</taxon>
        <taxon>Fungi</taxon>
        <taxon>Dikarya</taxon>
        <taxon>Basidiomycota</taxon>
        <taxon>Agaricomycotina</taxon>
        <taxon>Agaricomycetes</taxon>
        <taxon>Agaricomycetidae</taxon>
        <taxon>Boletales</taxon>
        <taxon>Boletineae</taxon>
        <taxon>Boletaceae</taxon>
        <taxon>Boletoideae</taxon>
        <taxon>Boletus</taxon>
    </lineage>
</organism>
<evidence type="ECO:0000313" key="2">
    <source>
        <dbReference type="EMBL" id="KAF8439856.1"/>
    </source>
</evidence>